<feature type="region of interest" description="Disordered" evidence="1">
    <location>
        <begin position="27"/>
        <end position="69"/>
    </location>
</feature>
<dbReference type="Proteomes" id="UP000054279">
    <property type="component" value="Unassembled WGS sequence"/>
</dbReference>
<evidence type="ECO:0000313" key="2">
    <source>
        <dbReference type="EMBL" id="KIJ27060.1"/>
    </source>
</evidence>
<accession>A0A0C9UP35</accession>
<evidence type="ECO:0000256" key="1">
    <source>
        <dbReference type="SAM" id="MobiDB-lite"/>
    </source>
</evidence>
<organism evidence="2 3">
    <name type="scientific">Sphaerobolus stellatus (strain SS14)</name>
    <dbReference type="NCBI Taxonomy" id="990650"/>
    <lineage>
        <taxon>Eukaryota</taxon>
        <taxon>Fungi</taxon>
        <taxon>Dikarya</taxon>
        <taxon>Basidiomycota</taxon>
        <taxon>Agaricomycotina</taxon>
        <taxon>Agaricomycetes</taxon>
        <taxon>Phallomycetidae</taxon>
        <taxon>Geastrales</taxon>
        <taxon>Sphaerobolaceae</taxon>
        <taxon>Sphaerobolus</taxon>
    </lineage>
</organism>
<gene>
    <name evidence="2" type="ORF">M422DRAFT_271815</name>
</gene>
<dbReference type="AlphaFoldDB" id="A0A0C9UP35"/>
<sequence length="81" mass="8847">MPSRPPNPLQTSPTTAHRAQVHARVRNALAPRKSDQVEDARHVSKPTDGDANTPPPDVEPEAPKLASKAELEEFLDDLLGY</sequence>
<keyword evidence="3" id="KW-1185">Reference proteome</keyword>
<feature type="region of interest" description="Disordered" evidence="1">
    <location>
        <begin position="1"/>
        <end position="20"/>
    </location>
</feature>
<feature type="compositionally biased region" description="Basic and acidic residues" evidence="1">
    <location>
        <begin position="32"/>
        <end position="48"/>
    </location>
</feature>
<reference evidence="2 3" key="1">
    <citation type="submission" date="2014-06" db="EMBL/GenBank/DDBJ databases">
        <title>Evolutionary Origins and Diversification of the Mycorrhizal Mutualists.</title>
        <authorList>
            <consortium name="DOE Joint Genome Institute"/>
            <consortium name="Mycorrhizal Genomics Consortium"/>
            <person name="Kohler A."/>
            <person name="Kuo A."/>
            <person name="Nagy L.G."/>
            <person name="Floudas D."/>
            <person name="Copeland A."/>
            <person name="Barry K.W."/>
            <person name="Cichocki N."/>
            <person name="Veneault-Fourrey C."/>
            <person name="LaButti K."/>
            <person name="Lindquist E.A."/>
            <person name="Lipzen A."/>
            <person name="Lundell T."/>
            <person name="Morin E."/>
            <person name="Murat C."/>
            <person name="Riley R."/>
            <person name="Ohm R."/>
            <person name="Sun H."/>
            <person name="Tunlid A."/>
            <person name="Henrissat B."/>
            <person name="Grigoriev I.V."/>
            <person name="Hibbett D.S."/>
            <person name="Martin F."/>
        </authorList>
    </citation>
    <scope>NUCLEOTIDE SEQUENCE [LARGE SCALE GENOMIC DNA]</scope>
    <source>
        <strain evidence="2 3">SS14</strain>
    </source>
</reference>
<name>A0A0C9UP35_SPHS4</name>
<proteinExistence type="predicted"/>
<dbReference type="EMBL" id="KN837348">
    <property type="protein sequence ID" value="KIJ27060.1"/>
    <property type="molecule type" value="Genomic_DNA"/>
</dbReference>
<protein>
    <submittedName>
        <fullName evidence="2">Uncharacterized protein</fullName>
    </submittedName>
</protein>
<dbReference type="HOGENOM" id="CLU_2575386_0_0_1"/>
<evidence type="ECO:0000313" key="3">
    <source>
        <dbReference type="Proteomes" id="UP000054279"/>
    </source>
</evidence>
<dbReference type="OrthoDB" id="2505473at2759"/>